<dbReference type="EMBL" id="JAUMVS010000340">
    <property type="protein sequence ID" value="MDO4842853.1"/>
    <property type="molecule type" value="Genomic_DNA"/>
</dbReference>
<sequence length="251" mass="27722">FNQLPKDNITYRSKKINPEVYMNAKKLSSRLALAADFVTENAAVADIGTDHGSLPIFLVSSGKCPKAIASDLRKGPLASAKSNIKTAGLSNVIETRLSDGLKSIKKDEFDEAVMAGMGGILICEILENCPYRESKAFILQPMSDPDILRRWLYKNGFEITRERAVCEGKRVYIVMRAEYCGKSRELTDYEAFVGTLCKSPKCAEFEYFKKLSRTLERQIDGQSGTGADTSALKALKEQIDSLINDGAKSRA</sequence>
<evidence type="ECO:0000313" key="1">
    <source>
        <dbReference type="EMBL" id="MDO4842853.1"/>
    </source>
</evidence>
<dbReference type="PANTHER" id="PTHR38451:SF1">
    <property type="entry name" value="TRNA (ADENINE(22)-N(1))-METHYLTRANSFERASE"/>
    <property type="match status" value="1"/>
</dbReference>
<dbReference type="GO" id="GO:0008168">
    <property type="term" value="F:methyltransferase activity"/>
    <property type="evidence" value="ECO:0007669"/>
    <property type="project" value="UniProtKB-KW"/>
</dbReference>
<dbReference type="Gene3D" id="3.40.50.150">
    <property type="entry name" value="Vaccinia Virus protein VP39"/>
    <property type="match status" value="1"/>
</dbReference>
<dbReference type="AlphaFoldDB" id="A0AA43RJA7"/>
<keyword evidence="1" id="KW-0489">Methyltransferase</keyword>
<dbReference type="InterPro" id="IPR029063">
    <property type="entry name" value="SAM-dependent_MTases_sf"/>
</dbReference>
<dbReference type="GO" id="GO:0032259">
    <property type="term" value="P:methylation"/>
    <property type="evidence" value="ECO:0007669"/>
    <property type="project" value="UniProtKB-KW"/>
</dbReference>
<dbReference type="PANTHER" id="PTHR38451">
    <property type="entry name" value="TRNA (ADENINE(22)-N(1))-METHYLTRANSFERASE"/>
    <property type="match status" value="1"/>
</dbReference>
<feature type="non-terminal residue" evidence="1">
    <location>
        <position position="1"/>
    </location>
</feature>
<keyword evidence="2" id="KW-1185">Reference proteome</keyword>
<accession>A0AA43RJA7</accession>
<proteinExistence type="predicted"/>
<reference evidence="1" key="1">
    <citation type="submission" date="2023-07" db="EMBL/GenBank/DDBJ databases">
        <title>Between Cages and Wild: Unraveling the Impact of Captivity on Animal Microbiomes and Antimicrobial Resistance.</title>
        <authorList>
            <person name="Schmartz G.P."/>
            <person name="Rehner J."/>
            <person name="Schuff M.J."/>
            <person name="Becker S.L."/>
            <person name="Kravczyk M."/>
            <person name="Gurevich A."/>
            <person name="Francke R."/>
            <person name="Mueller R."/>
            <person name="Keller V."/>
            <person name="Keller A."/>
        </authorList>
    </citation>
    <scope>NUCLEOTIDE SEQUENCE</scope>
    <source>
        <strain evidence="1">S12M_St_49</strain>
    </source>
</reference>
<dbReference type="Pfam" id="PF12847">
    <property type="entry name" value="Methyltransf_18"/>
    <property type="match status" value="1"/>
</dbReference>
<organism evidence="1 2">
    <name type="scientific">Phoenicibacter congonensis</name>
    <dbReference type="NCBI Taxonomy" id="1944646"/>
    <lineage>
        <taxon>Bacteria</taxon>
        <taxon>Bacillati</taxon>
        <taxon>Actinomycetota</taxon>
        <taxon>Coriobacteriia</taxon>
        <taxon>Eggerthellales</taxon>
        <taxon>Eggerthellaceae</taxon>
        <taxon>Phoenicibacter</taxon>
    </lineage>
</organism>
<dbReference type="Proteomes" id="UP001168575">
    <property type="component" value="Unassembled WGS sequence"/>
</dbReference>
<evidence type="ECO:0000313" key="2">
    <source>
        <dbReference type="Proteomes" id="UP001168575"/>
    </source>
</evidence>
<keyword evidence="1" id="KW-0808">Transferase</keyword>
<dbReference type="EC" id="2.1.1.-" evidence="1"/>
<protein>
    <submittedName>
        <fullName evidence="1">Class I SAM-dependent methyltransferase</fullName>
        <ecNumber evidence="1">2.1.1.-</ecNumber>
    </submittedName>
</protein>
<name>A0AA43RJA7_9ACTN</name>
<comment type="caution">
    <text evidence="1">The sequence shown here is derived from an EMBL/GenBank/DDBJ whole genome shotgun (WGS) entry which is preliminary data.</text>
</comment>
<dbReference type="SUPFAM" id="SSF53335">
    <property type="entry name" value="S-adenosyl-L-methionine-dependent methyltransferases"/>
    <property type="match status" value="1"/>
</dbReference>
<gene>
    <name evidence="1" type="ORF">Q3982_09280</name>
</gene>